<dbReference type="GO" id="GO:0051536">
    <property type="term" value="F:iron-sulfur cluster binding"/>
    <property type="evidence" value="ECO:0007669"/>
    <property type="project" value="InterPro"/>
</dbReference>
<proteinExistence type="predicted"/>
<dbReference type="GO" id="GO:0016491">
    <property type="term" value="F:oxidoreductase activity"/>
    <property type="evidence" value="ECO:0007669"/>
    <property type="project" value="UniProtKB-KW"/>
</dbReference>
<protein>
    <submittedName>
        <fullName evidence="2">(2Fe-2S)-binding protein</fullName>
    </submittedName>
</protein>
<reference evidence="2 3" key="1">
    <citation type="submission" date="2018-10" db="EMBL/GenBank/DDBJ databases">
        <title>Cohnella sp. M2MS4P-1, whole genome shotgun sequence.</title>
        <authorList>
            <person name="Tuo L."/>
        </authorList>
    </citation>
    <scope>NUCLEOTIDE SEQUENCE [LARGE SCALE GENOMIC DNA]</scope>
    <source>
        <strain evidence="2 3">M2MS4P-1</strain>
    </source>
</reference>
<evidence type="ECO:0000313" key="3">
    <source>
        <dbReference type="Proteomes" id="UP000282076"/>
    </source>
</evidence>
<dbReference type="Proteomes" id="UP000282076">
    <property type="component" value="Unassembled WGS sequence"/>
</dbReference>
<dbReference type="SUPFAM" id="SSF54292">
    <property type="entry name" value="2Fe-2S ferredoxin-like"/>
    <property type="match status" value="1"/>
</dbReference>
<name>A0A494Y182_9BACL</name>
<dbReference type="Pfam" id="PF13510">
    <property type="entry name" value="Fer2_4"/>
    <property type="match status" value="1"/>
</dbReference>
<accession>A0A494Y182</accession>
<evidence type="ECO:0000256" key="1">
    <source>
        <dbReference type="ARBA" id="ARBA00023002"/>
    </source>
</evidence>
<dbReference type="AlphaFoldDB" id="A0A494Y182"/>
<keyword evidence="1" id="KW-0560">Oxidoreductase</keyword>
<dbReference type="InterPro" id="IPR036010">
    <property type="entry name" value="2Fe-2S_ferredoxin-like_sf"/>
</dbReference>
<keyword evidence="3" id="KW-1185">Reference proteome</keyword>
<dbReference type="InterPro" id="IPR042204">
    <property type="entry name" value="2Fe-2S-bd_N"/>
</dbReference>
<dbReference type="OrthoDB" id="573392at2"/>
<gene>
    <name evidence="2" type="ORF">D7Z26_12005</name>
</gene>
<organism evidence="2 3">
    <name type="scientific">Cohnella endophytica</name>
    <dbReference type="NCBI Taxonomy" id="2419778"/>
    <lineage>
        <taxon>Bacteria</taxon>
        <taxon>Bacillati</taxon>
        <taxon>Bacillota</taxon>
        <taxon>Bacilli</taxon>
        <taxon>Bacillales</taxon>
        <taxon>Paenibacillaceae</taxon>
        <taxon>Cohnella</taxon>
    </lineage>
</organism>
<dbReference type="Gene3D" id="3.10.20.440">
    <property type="entry name" value="2Fe-2S iron-sulphur cluster binding domain, sarcosine oxidase, alpha subunit, N-terminal domain"/>
    <property type="match status" value="1"/>
</dbReference>
<dbReference type="EMBL" id="RBZM01000005">
    <property type="protein sequence ID" value="RKP54102.1"/>
    <property type="molecule type" value="Genomic_DNA"/>
</dbReference>
<evidence type="ECO:0000313" key="2">
    <source>
        <dbReference type="EMBL" id="RKP54102.1"/>
    </source>
</evidence>
<sequence length="122" mass="13200">MGEGLVSYGRIENHPILGPLPETRRVCFLFDGRPIEAREGESIAAALLANGIRTLRAHEEQGTPRGIYCNIGHCMECRITIEGVSGFRACLSLASDGLDVCSGIVLPTPFQPAKLREGDAYE</sequence>
<comment type="caution">
    <text evidence="2">The sequence shown here is derived from an EMBL/GenBank/DDBJ whole genome shotgun (WGS) entry which is preliminary data.</text>
</comment>